<sequence length="23" mass="2264">FTAASNFGIGSTGVTSTLLADFS</sequence>
<feature type="non-terminal residue" evidence="1">
    <location>
        <position position="1"/>
    </location>
</feature>
<dbReference type="AlphaFoldDB" id="A0A382D122"/>
<proteinExistence type="predicted"/>
<reference evidence="1" key="1">
    <citation type="submission" date="2018-05" db="EMBL/GenBank/DDBJ databases">
        <authorList>
            <person name="Lanie J.A."/>
            <person name="Ng W.-L."/>
            <person name="Kazmierczak K.M."/>
            <person name="Andrzejewski T.M."/>
            <person name="Davidsen T.M."/>
            <person name="Wayne K.J."/>
            <person name="Tettelin H."/>
            <person name="Glass J.I."/>
            <person name="Rusch D."/>
            <person name="Podicherti R."/>
            <person name="Tsui H.-C.T."/>
            <person name="Winkler M.E."/>
        </authorList>
    </citation>
    <scope>NUCLEOTIDE SEQUENCE</scope>
</reference>
<dbReference type="EMBL" id="UINC01036986">
    <property type="protein sequence ID" value="SVB31789.1"/>
    <property type="molecule type" value="Genomic_DNA"/>
</dbReference>
<gene>
    <name evidence="1" type="ORF">METZ01_LOCUS184643</name>
</gene>
<evidence type="ECO:0000313" key="1">
    <source>
        <dbReference type="EMBL" id="SVB31789.1"/>
    </source>
</evidence>
<name>A0A382D122_9ZZZZ</name>
<protein>
    <submittedName>
        <fullName evidence="1">Uncharacterized protein</fullName>
    </submittedName>
</protein>
<organism evidence="1">
    <name type="scientific">marine metagenome</name>
    <dbReference type="NCBI Taxonomy" id="408172"/>
    <lineage>
        <taxon>unclassified sequences</taxon>
        <taxon>metagenomes</taxon>
        <taxon>ecological metagenomes</taxon>
    </lineage>
</organism>
<accession>A0A382D122</accession>